<sequence>MDIPLTDVEIPSSDVTILEGHTNEVCACAWSPAGSLLASGSGDSTARIWTIADGSSRFSSQNGSSNVLVLKHVKGRTNEKSKDVTTLDWNVSSVIVDLFCDNWPIKFSCN</sequence>
<dbReference type="SUPFAM" id="SSF50978">
    <property type="entry name" value="WD40 repeat-like"/>
    <property type="match status" value="1"/>
</dbReference>
<evidence type="ECO:0000256" key="2">
    <source>
        <dbReference type="ARBA" id="ARBA00022574"/>
    </source>
</evidence>
<dbReference type="SMART" id="SM00320">
    <property type="entry name" value="WD40"/>
    <property type="match status" value="1"/>
</dbReference>
<organism evidence="6 7">
    <name type="scientific">Malus baccata</name>
    <name type="common">Siberian crab apple</name>
    <name type="synonym">Pyrus baccata</name>
    <dbReference type="NCBI Taxonomy" id="106549"/>
    <lineage>
        <taxon>Eukaryota</taxon>
        <taxon>Viridiplantae</taxon>
        <taxon>Streptophyta</taxon>
        <taxon>Embryophyta</taxon>
        <taxon>Tracheophyta</taxon>
        <taxon>Spermatophyta</taxon>
        <taxon>Magnoliopsida</taxon>
        <taxon>eudicotyledons</taxon>
        <taxon>Gunneridae</taxon>
        <taxon>Pentapetalae</taxon>
        <taxon>rosids</taxon>
        <taxon>fabids</taxon>
        <taxon>Rosales</taxon>
        <taxon>Rosaceae</taxon>
        <taxon>Amygdaloideae</taxon>
        <taxon>Maleae</taxon>
        <taxon>Malus</taxon>
    </lineage>
</organism>
<keyword evidence="2 5" id="KW-0853">WD repeat</keyword>
<dbReference type="InterPro" id="IPR001680">
    <property type="entry name" value="WD40_rpt"/>
</dbReference>
<keyword evidence="4" id="KW-0539">Nucleus</keyword>
<dbReference type="InterPro" id="IPR045183">
    <property type="entry name" value="Ebi-like"/>
</dbReference>
<dbReference type="Pfam" id="PF00400">
    <property type="entry name" value="WD40"/>
    <property type="match status" value="1"/>
</dbReference>
<comment type="subcellular location">
    <subcellularLocation>
        <location evidence="1">Nucleus</location>
    </subcellularLocation>
</comment>
<comment type="caution">
    <text evidence="6">The sequence shown here is derived from an EMBL/GenBank/DDBJ whole genome shotgun (WGS) entry which is preliminary data.</text>
</comment>
<evidence type="ECO:0000313" key="7">
    <source>
        <dbReference type="Proteomes" id="UP000315295"/>
    </source>
</evidence>
<protein>
    <submittedName>
        <fullName evidence="6">Uncharacterized protein</fullName>
    </submittedName>
</protein>
<evidence type="ECO:0000256" key="4">
    <source>
        <dbReference type="ARBA" id="ARBA00023242"/>
    </source>
</evidence>
<dbReference type="STRING" id="106549.A0A540K403"/>
<accession>A0A540K403</accession>
<dbReference type="Proteomes" id="UP000315295">
    <property type="component" value="Unassembled WGS sequence"/>
</dbReference>
<feature type="repeat" description="WD" evidence="5">
    <location>
        <begin position="18"/>
        <end position="59"/>
    </location>
</feature>
<keyword evidence="3" id="KW-0677">Repeat</keyword>
<reference evidence="6 7" key="1">
    <citation type="journal article" date="2019" name="G3 (Bethesda)">
        <title>Sequencing of a Wild Apple (Malus baccata) Genome Unravels the Differences Between Cultivated and Wild Apple Species Regarding Disease Resistance and Cold Tolerance.</title>
        <authorList>
            <person name="Chen X."/>
        </authorList>
    </citation>
    <scope>NUCLEOTIDE SEQUENCE [LARGE SCALE GENOMIC DNA]</scope>
    <source>
        <strain evidence="7">cv. Shandingzi</strain>
        <tissue evidence="6">Leaves</tissue>
    </source>
</reference>
<dbReference type="Gene3D" id="2.130.10.10">
    <property type="entry name" value="YVTN repeat-like/Quinoprotein amine dehydrogenase"/>
    <property type="match status" value="1"/>
</dbReference>
<proteinExistence type="predicted"/>
<dbReference type="AlphaFoldDB" id="A0A540K403"/>
<keyword evidence="7" id="KW-1185">Reference proteome</keyword>
<dbReference type="PANTHER" id="PTHR22846">
    <property type="entry name" value="WD40 REPEAT PROTEIN"/>
    <property type="match status" value="1"/>
</dbReference>
<dbReference type="PROSITE" id="PS50082">
    <property type="entry name" value="WD_REPEATS_2"/>
    <property type="match status" value="1"/>
</dbReference>
<dbReference type="InterPro" id="IPR015943">
    <property type="entry name" value="WD40/YVTN_repeat-like_dom_sf"/>
</dbReference>
<evidence type="ECO:0000313" key="6">
    <source>
        <dbReference type="EMBL" id="TQD68920.1"/>
    </source>
</evidence>
<dbReference type="PROSITE" id="PS50294">
    <property type="entry name" value="WD_REPEATS_REGION"/>
    <property type="match status" value="1"/>
</dbReference>
<dbReference type="EMBL" id="VIEB01006912">
    <property type="protein sequence ID" value="TQD68920.1"/>
    <property type="molecule type" value="Genomic_DNA"/>
</dbReference>
<evidence type="ECO:0000256" key="5">
    <source>
        <dbReference type="PROSITE-ProRule" id="PRU00221"/>
    </source>
</evidence>
<dbReference type="PANTHER" id="PTHR22846:SF2">
    <property type="entry name" value="F-BOX-LIKE_WD REPEAT-CONTAINING PROTEIN EBI"/>
    <property type="match status" value="1"/>
</dbReference>
<dbReference type="GO" id="GO:0003714">
    <property type="term" value="F:transcription corepressor activity"/>
    <property type="evidence" value="ECO:0007669"/>
    <property type="project" value="InterPro"/>
</dbReference>
<dbReference type="GO" id="GO:0006357">
    <property type="term" value="P:regulation of transcription by RNA polymerase II"/>
    <property type="evidence" value="ECO:0007669"/>
    <property type="project" value="TreeGrafter"/>
</dbReference>
<evidence type="ECO:0000256" key="3">
    <source>
        <dbReference type="ARBA" id="ARBA00022737"/>
    </source>
</evidence>
<gene>
    <name evidence="6" type="ORF">C1H46_045547</name>
</gene>
<dbReference type="GO" id="GO:0000118">
    <property type="term" value="C:histone deacetylase complex"/>
    <property type="evidence" value="ECO:0007669"/>
    <property type="project" value="TreeGrafter"/>
</dbReference>
<name>A0A540K403_MALBA</name>
<evidence type="ECO:0000256" key="1">
    <source>
        <dbReference type="ARBA" id="ARBA00004123"/>
    </source>
</evidence>
<dbReference type="InterPro" id="IPR036322">
    <property type="entry name" value="WD40_repeat_dom_sf"/>
</dbReference>